<evidence type="ECO:0000256" key="7">
    <source>
        <dbReference type="ARBA" id="ARBA00048741"/>
    </source>
</evidence>
<dbReference type="SUPFAM" id="SSF56235">
    <property type="entry name" value="N-terminal nucleophile aminohydrolases (Ntn hydrolases)"/>
    <property type="match status" value="1"/>
</dbReference>
<feature type="binding site" evidence="9">
    <location>
        <begin position="381"/>
        <end position="382"/>
    </location>
    <ligand>
        <name>ATP</name>
        <dbReference type="ChEBI" id="CHEBI:30616"/>
    </ligand>
</feature>
<dbReference type="PROSITE" id="PS51278">
    <property type="entry name" value="GATASE_TYPE_2"/>
    <property type="match status" value="1"/>
</dbReference>
<dbReference type="Gene3D" id="3.60.20.10">
    <property type="entry name" value="Glutamine Phosphoribosylpyrophosphate, subunit 1, domain 1"/>
    <property type="match status" value="1"/>
</dbReference>
<keyword evidence="11" id="KW-0436">Ligase</keyword>
<dbReference type="GO" id="GO:0004066">
    <property type="term" value="F:asparagine synthase (glutamine-hydrolyzing) activity"/>
    <property type="evidence" value="ECO:0007669"/>
    <property type="project" value="UniProtKB-EC"/>
</dbReference>
<evidence type="ECO:0000256" key="5">
    <source>
        <dbReference type="ARBA" id="ARBA00022840"/>
    </source>
</evidence>
<dbReference type="Gene3D" id="3.40.50.620">
    <property type="entry name" value="HUPs"/>
    <property type="match status" value="2"/>
</dbReference>
<keyword evidence="8" id="KW-0028">Amino-acid biosynthesis</keyword>
<feature type="active site" description="For GATase activity" evidence="8">
    <location>
        <position position="22"/>
    </location>
</feature>
<evidence type="ECO:0000256" key="9">
    <source>
        <dbReference type="PIRSR" id="PIRSR001589-2"/>
    </source>
</evidence>
<evidence type="ECO:0000313" key="12">
    <source>
        <dbReference type="Proteomes" id="UP000198736"/>
    </source>
</evidence>
<dbReference type="AlphaFoldDB" id="A0A0S4L4W8"/>
<dbReference type="InterPro" id="IPR051786">
    <property type="entry name" value="ASN_synthetase/amidase"/>
</dbReference>
<dbReference type="Proteomes" id="UP000198736">
    <property type="component" value="Unassembled WGS sequence"/>
</dbReference>
<dbReference type="SUPFAM" id="SSF52402">
    <property type="entry name" value="Adenine nucleotide alpha hydrolases-like"/>
    <property type="match status" value="1"/>
</dbReference>
<accession>A0A0S4L4W8</accession>
<dbReference type="GO" id="GO:0006529">
    <property type="term" value="P:asparagine biosynthetic process"/>
    <property type="evidence" value="ECO:0007669"/>
    <property type="project" value="UniProtKB-KW"/>
</dbReference>
<evidence type="ECO:0000256" key="4">
    <source>
        <dbReference type="ARBA" id="ARBA00022741"/>
    </source>
</evidence>
<comment type="similarity">
    <text evidence="2">Belongs to the asparagine synthetase family.</text>
</comment>
<dbReference type="InterPro" id="IPR033738">
    <property type="entry name" value="AsnB_N"/>
</dbReference>
<evidence type="ECO:0000256" key="8">
    <source>
        <dbReference type="PIRSR" id="PIRSR001589-1"/>
    </source>
</evidence>
<feature type="domain" description="Glutamine amidotransferase type-2" evidence="10">
    <location>
        <begin position="22"/>
        <end position="232"/>
    </location>
</feature>
<evidence type="ECO:0000256" key="2">
    <source>
        <dbReference type="ARBA" id="ARBA00005752"/>
    </source>
</evidence>
<name>A0A0S4L4W8_9BACT</name>
<reference evidence="12" key="1">
    <citation type="submission" date="2015-10" db="EMBL/GenBank/DDBJ databases">
        <authorList>
            <person name="Luecker S."/>
            <person name="Luecker S."/>
        </authorList>
    </citation>
    <scope>NUCLEOTIDE SEQUENCE [LARGE SCALE GENOMIC DNA]</scope>
</reference>
<feature type="binding site" evidence="9">
    <location>
        <position position="307"/>
    </location>
    <ligand>
        <name>ATP</name>
        <dbReference type="ChEBI" id="CHEBI:30616"/>
    </ligand>
</feature>
<comment type="pathway">
    <text evidence="1">Amino-acid biosynthesis; L-asparagine biosynthesis; L-asparagine from L-aspartate (L-Gln route): step 1/1.</text>
</comment>
<evidence type="ECO:0000256" key="1">
    <source>
        <dbReference type="ARBA" id="ARBA00005187"/>
    </source>
</evidence>
<evidence type="ECO:0000256" key="3">
    <source>
        <dbReference type="ARBA" id="ARBA00012737"/>
    </source>
</evidence>
<sequence>MSCGYSRRLTKSLKEGNDNRMCGIVGMLDMKGRTVDPSWIDAMNDSIIHRGPDDSGTYVRGNMGLGMRRLSIIDVAGGHQPVYNEDKSVCVVFNGEIYNHLELRRDLERAGHRFYTNSDSETLAHLYEQYGVDGVAKLRGMFAYALWDERAEQLLLARDRVGIKPLYYTFIDGRLAFASELKALIRLPWLQQTINPAAIERYLAFLYVPGPETIYQDVLELPPAHVLVQKGGRTSIHRYWTLRYHSRTDVRIGEWTERVLHQFRDSVKSHLISEVPLGAFLSGGIDSSAIVAAMALESPKPVATFSIGHEGKGAFQDERQYARIVADRYRTDHHEFVVSADILGILPTLVACFDQPFADSSAIPNYYITKLTRQHVTVALSGLGGDEIGGGYERYLGMQWAEYFRKLPSLARGLFGEYWVHRLPDSPTGHPGMSRIKRFLSSAANPKVERYAAFIMAHSISERARILSPDFHAGAKPESSNEMVGAIFHSPDADSLLHYLLLCDMQLYLPGDLLMLTDRVSMLHSLEVRVPFLDHPFIELMAQIPARHKLTLWSKKALFKRAFRGLLPSSILDRKKLGFSVPMALWLRTDLKSLLCDVLSKDALKTVGYLEHVEIEKLISEHLSGTANHESKLWALINLILWEQQRRKI</sequence>
<dbReference type="EMBL" id="CZPZ01000001">
    <property type="protein sequence ID" value="CUS31738.1"/>
    <property type="molecule type" value="Genomic_DNA"/>
</dbReference>
<dbReference type="EC" id="6.3.5.4" evidence="3"/>
<dbReference type="InterPro" id="IPR014729">
    <property type="entry name" value="Rossmann-like_a/b/a_fold"/>
</dbReference>
<keyword evidence="6 8" id="KW-0315">Glutamine amidotransferase</keyword>
<dbReference type="PANTHER" id="PTHR43284:SF1">
    <property type="entry name" value="ASPARAGINE SYNTHETASE"/>
    <property type="match status" value="1"/>
</dbReference>
<dbReference type="CDD" id="cd00712">
    <property type="entry name" value="AsnB"/>
    <property type="match status" value="1"/>
</dbReference>
<dbReference type="Pfam" id="PF13537">
    <property type="entry name" value="GATase_7"/>
    <property type="match status" value="1"/>
</dbReference>
<dbReference type="STRING" id="1742973.COMA2_10267"/>
<keyword evidence="5 9" id="KW-0067">ATP-binding</keyword>
<dbReference type="GO" id="GO:0005524">
    <property type="term" value="F:ATP binding"/>
    <property type="evidence" value="ECO:0007669"/>
    <property type="project" value="UniProtKB-KW"/>
</dbReference>
<dbReference type="InterPro" id="IPR001962">
    <property type="entry name" value="Asn_synthase"/>
</dbReference>
<protein>
    <recommendedName>
        <fullName evidence="3">asparagine synthase (glutamine-hydrolyzing)</fullName>
        <ecNumber evidence="3">6.3.5.4</ecNumber>
    </recommendedName>
</protein>
<proteinExistence type="inferred from homology"/>
<evidence type="ECO:0000256" key="6">
    <source>
        <dbReference type="ARBA" id="ARBA00022962"/>
    </source>
</evidence>
<gene>
    <name evidence="11" type="ORF">COMA2_10267</name>
</gene>
<organism evidence="11 12">
    <name type="scientific">Candidatus Nitrospira nitrificans</name>
    <dbReference type="NCBI Taxonomy" id="1742973"/>
    <lineage>
        <taxon>Bacteria</taxon>
        <taxon>Pseudomonadati</taxon>
        <taxon>Nitrospirota</taxon>
        <taxon>Nitrospiria</taxon>
        <taxon>Nitrospirales</taxon>
        <taxon>Nitrospiraceae</taxon>
        <taxon>Nitrospira</taxon>
    </lineage>
</organism>
<dbReference type="InterPro" id="IPR017932">
    <property type="entry name" value="GATase_2_dom"/>
</dbReference>
<dbReference type="InterPro" id="IPR006426">
    <property type="entry name" value="Asn_synth_AEB"/>
</dbReference>
<keyword evidence="12" id="KW-1185">Reference proteome</keyword>
<feature type="binding site" evidence="9">
    <location>
        <position position="119"/>
    </location>
    <ligand>
        <name>L-glutamine</name>
        <dbReference type="ChEBI" id="CHEBI:58359"/>
    </ligand>
</feature>
<evidence type="ECO:0000259" key="10">
    <source>
        <dbReference type="PROSITE" id="PS51278"/>
    </source>
</evidence>
<dbReference type="Pfam" id="PF00733">
    <property type="entry name" value="Asn_synthase"/>
    <property type="match status" value="1"/>
</dbReference>
<dbReference type="PANTHER" id="PTHR43284">
    <property type="entry name" value="ASPARAGINE SYNTHETASE (GLUTAMINE-HYDROLYZING)"/>
    <property type="match status" value="1"/>
</dbReference>
<comment type="catalytic activity">
    <reaction evidence="7">
        <text>L-aspartate + L-glutamine + ATP + H2O = L-asparagine + L-glutamate + AMP + diphosphate + H(+)</text>
        <dbReference type="Rhea" id="RHEA:12228"/>
        <dbReference type="ChEBI" id="CHEBI:15377"/>
        <dbReference type="ChEBI" id="CHEBI:15378"/>
        <dbReference type="ChEBI" id="CHEBI:29985"/>
        <dbReference type="ChEBI" id="CHEBI:29991"/>
        <dbReference type="ChEBI" id="CHEBI:30616"/>
        <dbReference type="ChEBI" id="CHEBI:33019"/>
        <dbReference type="ChEBI" id="CHEBI:58048"/>
        <dbReference type="ChEBI" id="CHEBI:58359"/>
        <dbReference type="ChEBI" id="CHEBI:456215"/>
        <dbReference type="EC" id="6.3.5.4"/>
    </reaction>
</comment>
<dbReference type="NCBIfam" id="TIGR01536">
    <property type="entry name" value="asn_synth_AEB"/>
    <property type="match status" value="1"/>
</dbReference>
<keyword evidence="4 9" id="KW-0547">Nucleotide-binding</keyword>
<dbReference type="InterPro" id="IPR029055">
    <property type="entry name" value="Ntn_hydrolases_N"/>
</dbReference>
<dbReference type="CDD" id="cd01991">
    <property type="entry name" value="Asn_synthase_B_C"/>
    <property type="match status" value="1"/>
</dbReference>
<dbReference type="PIRSF" id="PIRSF001589">
    <property type="entry name" value="Asn_synthetase_glu-h"/>
    <property type="match status" value="1"/>
</dbReference>
<evidence type="ECO:0000313" key="11">
    <source>
        <dbReference type="EMBL" id="CUS31738.1"/>
    </source>
</evidence>
<dbReference type="GO" id="GO:0005829">
    <property type="term" value="C:cytosol"/>
    <property type="evidence" value="ECO:0007669"/>
    <property type="project" value="TreeGrafter"/>
</dbReference>
<keyword evidence="8" id="KW-0061">Asparagine biosynthesis</keyword>